<dbReference type="OrthoDB" id="9816072at2"/>
<dbReference type="RefSeq" id="WP_143879328.1">
    <property type="nucleotide sequence ID" value="NZ_BAABLZ010000001.1"/>
</dbReference>
<dbReference type="InterPro" id="IPR002052">
    <property type="entry name" value="DNA_methylase_N6_adenine_CS"/>
</dbReference>
<dbReference type="GO" id="GO:0006364">
    <property type="term" value="P:rRNA processing"/>
    <property type="evidence" value="ECO:0007669"/>
    <property type="project" value="UniProtKB-KW"/>
</dbReference>
<evidence type="ECO:0000256" key="1">
    <source>
        <dbReference type="ARBA" id="ARBA00022490"/>
    </source>
</evidence>
<dbReference type="PANTHER" id="PTHR47816">
    <property type="entry name" value="RIBOSOMAL RNA SMALL SUBUNIT METHYLTRANSFERASE C"/>
    <property type="match status" value="1"/>
</dbReference>
<protein>
    <submittedName>
        <fullName evidence="7">Class I SAM-dependent methyltransferase</fullName>
    </submittedName>
</protein>
<dbReference type="CDD" id="cd02440">
    <property type="entry name" value="AdoMet_MTases"/>
    <property type="match status" value="1"/>
</dbReference>
<keyword evidence="2" id="KW-0698">rRNA processing</keyword>
<keyword evidence="8" id="KW-1185">Reference proteome</keyword>
<sequence length="357" mass="38016">MSSTRDPAFDALLHPFADGALRWPAEGALFLRAREGAALHAVGARAFAATQPFKPEAERLERIGVELLDEDSLPERAFPLVLVLPPRQREEARALLAKACAACAPGGIVIAAVANDEGAKSREADLKQLAGALSVQSKHHCRTFWTRPDASFDAGLLAQWLKADAPRRVASEDVPGGGFLSRPGVFAWDRVDAASQLLAAHFPGDPGSSPGQVLHGRVADFGAGWGYLALQVLARCPRIASLDLYEADARALALADENLAGASVPVHCHWHDVERGVTERFDAIVCNPPFHALGRGERPDIGRAFIASAANALKPGGVLWLVANRHLPYEDALADGFASARIVAQQAGFKIVHAVKS</sequence>
<evidence type="ECO:0000259" key="6">
    <source>
        <dbReference type="Pfam" id="PF05175"/>
    </source>
</evidence>
<dbReference type="GO" id="GO:0008170">
    <property type="term" value="F:N-methyltransferase activity"/>
    <property type="evidence" value="ECO:0007669"/>
    <property type="project" value="UniProtKB-ARBA"/>
</dbReference>
<dbReference type="GO" id="GO:0008757">
    <property type="term" value="F:S-adenosylmethionine-dependent methyltransferase activity"/>
    <property type="evidence" value="ECO:0007669"/>
    <property type="project" value="InterPro"/>
</dbReference>
<keyword evidence="1" id="KW-0963">Cytoplasm</keyword>
<organism evidence="7 8">
    <name type="scientific">Pseudoluteimonas lycopersici</name>
    <dbReference type="NCBI Taxonomy" id="1324796"/>
    <lineage>
        <taxon>Bacteria</taxon>
        <taxon>Pseudomonadati</taxon>
        <taxon>Pseudomonadota</taxon>
        <taxon>Gammaproteobacteria</taxon>
        <taxon>Lysobacterales</taxon>
        <taxon>Lysobacteraceae</taxon>
        <taxon>Pseudoluteimonas</taxon>
    </lineage>
</organism>
<dbReference type="PROSITE" id="PS00092">
    <property type="entry name" value="N6_MTASE"/>
    <property type="match status" value="1"/>
</dbReference>
<dbReference type="GO" id="GO:0032259">
    <property type="term" value="P:methylation"/>
    <property type="evidence" value="ECO:0007669"/>
    <property type="project" value="UniProtKB-KW"/>
</dbReference>
<dbReference type="Pfam" id="PF05175">
    <property type="entry name" value="MTS"/>
    <property type="match status" value="1"/>
</dbReference>
<dbReference type="EMBL" id="CP041742">
    <property type="protein sequence ID" value="QDQ73816.1"/>
    <property type="molecule type" value="Genomic_DNA"/>
</dbReference>
<proteinExistence type="predicted"/>
<dbReference type="Proteomes" id="UP000315891">
    <property type="component" value="Chromosome"/>
</dbReference>
<keyword evidence="4 7" id="KW-0808">Transferase</keyword>
<evidence type="ECO:0000313" key="7">
    <source>
        <dbReference type="EMBL" id="QDQ73816.1"/>
    </source>
</evidence>
<dbReference type="PANTHER" id="PTHR47816:SF4">
    <property type="entry name" value="RIBOSOMAL RNA SMALL SUBUNIT METHYLTRANSFERASE C"/>
    <property type="match status" value="1"/>
</dbReference>
<name>A0A516V5L6_9GAMM</name>
<keyword evidence="5" id="KW-0949">S-adenosyl-L-methionine</keyword>
<gene>
    <name evidence="7" type="ORF">FNZ56_07980</name>
</gene>
<dbReference type="AlphaFoldDB" id="A0A516V5L6"/>
<evidence type="ECO:0000313" key="8">
    <source>
        <dbReference type="Proteomes" id="UP000315891"/>
    </source>
</evidence>
<dbReference type="Gene3D" id="3.40.50.150">
    <property type="entry name" value="Vaccinia Virus protein VP39"/>
    <property type="match status" value="2"/>
</dbReference>
<dbReference type="InterPro" id="IPR007848">
    <property type="entry name" value="Small_mtfrase_dom"/>
</dbReference>
<dbReference type="SUPFAM" id="SSF53335">
    <property type="entry name" value="S-adenosyl-L-methionine-dependent methyltransferases"/>
    <property type="match status" value="1"/>
</dbReference>
<feature type="domain" description="Methyltransferase small" evidence="6">
    <location>
        <begin position="179"/>
        <end position="352"/>
    </location>
</feature>
<evidence type="ECO:0000256" key="3">
    <source>
        <dbReference type="ARBA" id="ARBA00022603"/>
    </source>
</evidence>
<evidence type="ECO:0000256" key="2">
    <source>
        <dbReference type="ARBA" id="ARBA00022552"/>
    </source>
</evidence>
<dbReference type="InterPro" id="IPR046977">
    <property type="entry name" value="RsmC/RlmG"/>
</dbReference>
<keyword evidence="3 7" id="KW-0489">Methyltransferase</keyword>
<dbReference type="GO" id="GO:0003676">
    <property type="term" value="F:nucleic acid binding"/>
    <property type="evidence" value="ECO:0007669"/>
    <property type="project" value="InterPro"/>
</dbReference>
<dbReference type="InterPro" id="IPR029063">
    <property type="entry name" value="SAM-dependent_MTases_sf"/>
</dbReference>
<evidence type="ECO:0000256" key="4">
    <source>
        <dbReference type="ARBA" id="ARBA00022679"/>
    </source>
</evidence>
<evidence type="ECO:0000256" key="5">
    <source>
        <dbReference type="ARBA" id="ARBA00022691"/>
    </source>
</evidence>
<accession>A0A516V5L6</accession>
<reference evidence="7 8" key="1">
    <citation type="submission" date="2019-07" db="EMBL/GenBank/DDBJ databases">
        <title>Lysobacter weifangensis sp. nov., isolated from bensulfuron-methyl contaminated farmland soil.</title>
        <authorList>
            <person name="Zhao H."/>
        </authorList>
    </citation>
    <scope>NUCLEOTIDE SEQUENCE [LARGE SCALE GENOMIC DNA]</scope>
    <source>
        <strain evidence="7 8">CC-Bw-6</strain>
    </source>
</reference>